<feature type="domain" description="Alanine racemase N-terminal" evidence="4">
    <location>
        <begin position="12"/>
        <end position="229"/>
    </location>
</feature>
<accession>A0A1G5RSB8</accession>
<sequence length="369" mass="40203">MSETNHYPVLEIDLQKLVNNAEKVTSYAGERGIEITGVIKGCNSIVEAGKAMLKGGCTGLATSRMDQMKRIREAVPETETWLLRIPMLSEIEDLIRFSNISLNSEEATIRAVEAACAGVGRHHGVILMADLGDLREGFRDFEEMIALAEEIEFRMPHVTLEGIGTNLGCYGSISPTTENLTELVELARAIEARIGRKLRYISGGATTTLPLLLKGGVPEGINHLRVGEGILNGRDLIVFWNTPFPGVVADAFTLKAQVVEVKEKPSYPIGEIFVDAFGEVPVYYDEGIRIRAIAAVGKQDVGSHEKLLVRDEGLKAIGSSSDHLILDVTDMPVRPQVGDVLSFDLYYPAMLYATGSASVEKVLLHPEAL</sequence>
<dbReference type="EMBL" id="FMWL01000001">
    <property type="protein sequence ID" value="SCZ76331.1"/>
    <property type="molecule type" value="Genomic_DNA"/>
</dbReference>
<dbReference type="CDD" id="cd06815">
    <property type="entry name" value="PLPDE_III_AR_like_1"/>
    <property type="match status" value="1"/>
</dbReference>
<proteinExistence type="predicted"/>
<dbReference type="Gene3D" id="3.20.20.10">
    <property type="entry name" value="Alanine racemase"/>
    <property type="match status" value="1"/>
</dbReference>
<dbReference type="InterPro" id="IPR029066">
    <property type="entry name" value="PLP-binding_barrel"/>
</dbReference>
<keyword evidence="2" id="KW-0663">Pyridoxal phosphate</keyword>
<reference evidence="5 6" key="1">
    <citation type="submission" date="2016-10" db="EMBL/GenBank/DDBJ databases">
        <authorList>
            <person name="de Groot N.N."/>
        </authorList>
    </citation>
    <scope>NUCLEOTIDE SEQUENCE [LARGE SCALE GENOMIC DNA]</scope>
    <source>
        <strain evidence="5 6">DSM 2784</strain>
    </source>
</reference>
<dbReference type="RefSeq" id="WP_092589005.1">
    <property type="nucleotide sequence ID" value="NZ_FMWL01000001.1"/>
</dbReference>
<evidence type="ECO:0000313" key="6">
    <source>
        <dbReference type="Proteomes" id="UP000199208"/>
    </source>
</evidence>
<dbReference type="STRING" id="1120920.SAMN03080599_00183"/>
<protein>
    <submittedName>
        <fullName evidence="5">Predicted amino acid racemase</fullName>
    </submittedName>
</protein>
<name>A0A1G5RSB8_9FIRM</name>
<dbReference type="GO" id="GO:0008784">
    <property type="term" value="F:alanine racemase activity"/>
    <property type="evidence" value="ECO:0007669"/>
    <property type="project" value="TreeGrafter"/>
</dbReference>
<keyword evidence="3" id="KW-0413">Isomerase</keyword>
<evidence type="ECO:0000256" key="2">
    <source>
        <dbReference type="ARBA" id="ARBA00022898"/>
    </source>
</evidence>
<dbReference type="SUPFAM" id="SSF51419">
    <property type="entry name" value="PLP-binding barrel"/>
    <property type="match status" value="1"/>
</dbReference>
<dbReference type="OrthoDB" id="504078at2"/>
<gene>
    <name evidence="5" type="ORF">SAMN03080599_00183</name>
</gene>
<evidence type="ECO:0000313" key="5">
    <source>
        <dbReference type="EMBL" id="SCZ76331.1"/>
    </source>
</evidence>
<dbReference type="InterPro" id="IPR000821">
    <property type="entry name" value="Ala_racemase"/>
</dbReference>
<evidence type="ECO:0000259" key="4">
    <source>
        <dbReference type="Pfam" id="PF01168"/>
    </source>
</evidence>
<dbReference type="GO" id="GO:0005829">
    <property type="term" value="C:cytosol"/>
    <property type="evidence" value="ECO:0007669"/>
    <property type="project" value="TreeGrafter"/>
</dbReference>
<comment type="cofactor">
    <cofactor evidence="1">
        <name>pyridoxal 5'-phosphate</name>
        <dbReference type="ChEBI" id="CHEBI:597326"/>
    </cofactor>
</comment>
<dbReference type="AlphaFoldDB" id="A0A1G5RSB8"/>
<evidence type="ECO:0000256" key="3">
    <source>
        <dbReference type="ARBA" id="ARBA00023235"/>
    </source>
</evidence>
<dbReference type="Pfam" id="PF01168">
    <property type="entry name" value="Ala_racemase_N"/>
    <property type="match status" value="1"/>
</dbReference>
<keyword evidence="6" id="KW-1185">Reference proteome</keyword>
<organism evidence="5 6">
    <name type="scientific">Acidaminobacter hydrogenoformans DSM 2784</name>
    <dbReference type="NCBI Taxonomy" id="1120920"/>
    <lineage>
        <taxon>Bacteria</taxon>
        <taxon>Bacillati</taxon>
        <taxon>Bacillota</taxon>
        <taxon>Clostridia</taxon>
        <taxon>Peptostreptococcales</taxon>
        <taxon>Acidaminobacteraceae</taxon>
        <taxon>Acidaminobacter</taxon>
    </lineage>
</organism>
<dbReference type="PANTHER" id="PTHR30511">
    <property type="entry name" value="ALANINE RACEMASE"/>
    <property type="match status" value="1"/>
</dbReference>
<dbReference type="InterPro" id="IPR001608">
    <property type="entry name" value="Ala_racemase_N"/>
</dbReference>
<evidence type="ECO:0000256" key="1">
    <source>
        <dbReference type="ARBA" id="ARBA00001933"/>
    </source>
</evidence>
<dbReference type="GO" id="GO:0030170">
    <property type="term" value="F:pyridoxal phosphate binding"/>
    <property type="evidence" value="ECO:0007669"/>
    <property type="project" value="TreeGrafter"/>
</dbReference>
<dbReference type="Proteomes" id="UP000199208">
    <property type="component" value="Unassembled WGS sequence"/>
</dbReference>
<dbReference type="PANTHER" id="PTHR30511:SF3">
    <property type="entry name" value="LYSINE RACEMASE"/>
    <property type="match status" value="1"/>
</dbReference>